<dbReference type="RefSeq" id="WP_025832113.1">
    <property type="nucleotide sequence ID" value="NZ_CABMFG010000025.1"/>
</dbReference>
<keyword evidence="3" id="KW-1185">Reference proteome</keyword>
<dbReference type="Proteomes" id="UP000184192">
    <property type="component" value="Unassembled WGS sequence"/>
</dbReference>
<gene>
    <name evidence="1" type="ORF">DXA68_15095</name>
    <name evidence="2" type="ORF">SAMN05444350_12628</name>
</gene>
<sequence>MNNSDFWVSIDTVISEGFTPDGLAKLDCYAEQFISGQLVYKRFSPIEQHGCSAGGSCHVIASLLAGAKTKTDHGIKRINDFKRELQCGT</sequence>
<proteinExistence type="predicted"/>
<accession>A0A1M6J1I8</accession>
<dbReference type="OrthoDB" id="1080531at2"/>
<protein>
    <submittedName>
        <fullName evidence="2">Uncharacterized protein</fullName>
    </submittedName>
</protein>
<organism evidence="2 3">
    <name type="scientific">Bacteroides stercorirosoris</name>
    <dbReference type="NCBI Taxonomy" id="871324"/>
    <lineage>
        <taxon>Bacteria</taxon>
        <taxon>Pseudomonadati</taxon>
        <taxon>Bacteroidota</taxon>
        <taxon>Bacteroidia</taxon>
        <taxon>Bacteroidales</taxon>
        <taxon>Bacteroidaceae</taxon>
        <taxon>Bacteroides</taxon>
    </lineage>
</organism>
<evidence type="ECO:0000313" key="1">
    <source>
        <dbReference type="EMBL" id="RGX77588.1"/>
    </source>
</evidence>
<evidence type="ECO:0000313" key="2">
    <source>
        <dbReference type="EMBL" id="SHJ40613.1"/>
    </source>
</evidence>
<dbReference type="AlphaFoldDB" id="A0A1M6J1I8"/>
<reference evidence="2" key="1">
    <citation type="submission" date="2016-11" db="EMBL/GenBank/DDBJ databases">
        <authorList>
            <person name="Jaros S."/>
            <person name="Januszkiewicz K."/>
            <person name="Wedrychowicz H."/>
        </authorList>
    </citation>
    <scope>NUCLEOTIDE SEQUENCE [LARGE SCALE GENOMIC DNA]</scope>
    <source>
        <strain evidence="2">DSM 26884</strain>
    </source>
</reference>
<dbReference type="EMBL" id="FQZN01000026">
    <property type="protein sequence ID" value="SHJ40613.1"/>
    <property type="molecule type" value="Genomic_DNA"/>
</dbReference>
<dbReference type="GeneID" id="92713743"/>
<name>A0A1M6J1I8_9BACE</name>
<reference evidence="1 4" key="3">
    <citation type="submission" date="2018-08" db="EMBL/GenBank/DDBJ databases">
        <title>A genome reference for cultivated species of the human gut microbiota.</title>
        <authorList>
            <person name="Zou Y."/>
            <person name="Xue W."/>
            <person name="Luo G."/>
        </authorList>
    </citation>
    <scope>NUCLEOTIDE SEQUENCE [LARGE SCALE GENOMIC DNA]</scope>
    <source>
        <strain evidence="1 4">OF03-9BH</strain>
    </source>
</reference>
<evidence type="ECO:0000313" key="4">
    <source>
        <dbReference type="Proteomes" id="UP000286075"/>
    </source>
</evidence>
<reference evidence="3" key="2">
    <citation type="submission" date="2016-11" db="EMBL/GenBank/DDBJ databases">
        <authorList>
            <person name="Varghese N."/>
            <person name="Submissions S."/>
        </authorList>
    </citation>
    <scope>NUCLEOTIDE SEQUENCE [LARGE SCALE GENOMIC DNA]</scope>
    <source>
        <strain evidence="3">DSM 26884</strain>
    </source>
</reference>
<dbReference type="EMBL" id="QSCF01000025">
    <property type="protein sequence ID" value="RGX77588.1"/>
    <property type="molecule type" value="Genomic_DNA"/>
</dbReference>
<dbReference type="Proteomes" id="UP000286075">
    <property type="component" value="Unassembled WGS sequence"/>
</dbReference>
<evidence type="ECO:0000313" key="3">
    <source>
        <dbReference type="Proteomes" id="UP000184192"/>
    </source>
</evidence>